<evidence type="ECO:0000313" key="4">
    <source>
        <dbReference type="EMBL" id="KAL2485718.1"/>
    </source>
</evidence>
<dbReference type="Gene3D" id="3.10.110.10">
    <property type="entry name" value="Ubiquitin Conjugating Enzyme"/>
    <property type="match status" value="1"/>
</dbReference>
<organism evidence="4 5">
    <name type="scientific">Abeliophyllum distichum</name>
    <dbReference type="NCBI Taxonomy" id="126358"/>
    <lineage>
        <taxon>Eukaryota</taxon>
        <taxon>Viridiplantae</taxon>
        <taxon>Streptophyta</taxon>
        <taxon>Embryophyta</taxon>
        <taxon>Tracheophyta</taxon>
        <taxon>Spermatophyta</taxon>
        <taxon>Magnoliopsida</taxon>
        <taxon>eudicotyledons</taxon>
        <taxon>Gunneridae</taxon>
        <taxon>Pentapetalae</taxon>
        <taxon>asterids</taxon>
        <taxon>lamiids</taxon>
        <taxon>Lamiales</taxon>
        <taxon>Oleaceae</taxon>
        <taxon>Forsythieae</taxon>
        <taxon>Abeliophyllum</taxon>
    </lineage>
</organism>
<dbReference type="SMART" id="SM00212">
    <property type="entry name" value="UBCc"/>
    <property type="match status" value="1"/>
</dbReference>
<protein>
    <submittedName>
        <fullName evidence="4">Ubiquitin-conjugating enzyme E2 23</fullName>
    </submittedName>
</protein>
<evidence type="ECO:0000259" key="3">
    <source>
        <dbReference type="PROSITE" id="PS50127"/>
    </source>
</evidence>
<reference evidence="5" key="1">
    <citation type="submission" date="2024-07" db="EMBL/GenBank/DDBJ databases">
        <title>Two chromosome-level genome assemblies of Korean endemic species Abeliophyllum distichum and Forsythia ovata (Oleaceae).</title>
        <authorList>
            <person name="Jang H."/>
        </authorList>
    </citation>
    <scope>NUCLEOTIDE SEQUENCE [LARGE SCALE GENOMIC DNA]</scope>
</reference>
<dbReference type="GO" id="GO:0016740">
    <property type="term" value="F:transferase activity"/>
    <property type="evidence" value="ECO:0007669"/>
    <property type="project" value="UniProtKB-KW"/>
</dbReference>
<evidence type="ECO:0000256" key="2">
    <source>
        <dbReference type="ARBA" id="ARBA00022786"/>
    </source>
</evidence>
<dbReference type="SUPFAM" id="SSF54495">
    <property type="entry name" value="UBC-like"/>
    <property type="match status" value="1"/>
</dbReference>
<sequence>MDITNPESSGTRMFFGEIEEIVDEVESRFNMFKNFDIIPNPPDDHIFLKNNKYSSRVLLGSPLRQKIEKEWDLLKKNLPNSIFVRVYESRVDLMRVAIIGPPNTPYDHALFFFDIYFPKNYPSNPPKLCYRSYGLDLNPNLRPGGKVCLSMLSTGYERIIHKYWYACYTQDWNPKESSILNVLYASQGLIMCEKPYPIDEYNKKAFELTCGIMIRVLREPPMNFEDFVKGYFRKRAHPILWKFRQEFDCYKDQIMIIELFNNLYKVLESNGTYCIHHLCFLKSRKGNTEEEKEEEEESRNYMRYFMKIAKTLKNLAESLAKLKHASKETV</sequence>
<dbReference type="InterPro" id="IPR000608">
    <property type="entry name" value="UBC"/>
</dbReference>
<gene>
    <name evidence="4" type="ORF">Adt_30474</name>
</gene>
<dbReference type="PROSITE" id="PS50127">
    <property type="entry name" value="UBC_2"/>
    <property type="match status" value="1"/>
</dbReference>
<dbReference type="EMBL" id="JBFOLK010000009">
    <property type="protein sequence ID" value="KAL2485718.1"/>
    <property type="molecule type" value="Genomic_DNA"/>
</dbReference>
<keyword evidence="1" id="KW-0808">Transferase</keyword>
<comment type="caution">
    <text evidence="4">The sequence shown here is derived from an EMBL/GenBank/DDBJ whole genome shotgun (WGS) entry which is preliminary data.</text>
</comment>
<evidence type="ECO:0000313" key="5">
    <source>
        <dbReference type="Proteomes" id="UP001604336"/>
    </source>
</evidence>
<dbReference type="PANTHER" id="PTHR46116:SF13">
    <property type="entry name" value="UBIQUITIN-CONJUGATING ENZYME E2 24-RELATED"/>
    <property type="match status" value="1"/>
</dbReference>
<dbReference type="Pfam" id="PF00179">
    <property type="entry name" value="UQ_con"/>
    <property type="match status" value="1"/>
</dbReference>
<dbReference type="InterPro" id="IPR016135">
    <property type="entry name" value="UBQ-conjugating_enzyme/RWD"/>
</dbReference>
<evidence type="ECO:0000256" key="1">
    <source>
        <dbReference type="ARBA" id="ARBA00022679"/>
    </source>
</evidence>
<name>A0ABD1RBC4_9LAMI</name>
<proteinExistence type="predicted"/>
<accession>A0ABD1RBC4</accession>
<dbReference type="PANTHER" id="PTHR46116">
    <property type="entry name" value="(E3-INDEPENDENT) E2 UBIQUITIN-CONJUGATING ENZYME"/>
    <property type="match status" value="1"/>
</dbReference>
<keyword evidence="2" id="KW-0833">Ubl conjugation pathway</keyword>
<dbReference type="AlphaFoldDB" id="A0ABD1RBC4"/>
<feature type="domain" description="UBC core" evidence="3">
    <location>
        <begin position="62"/>
        <end position="237"/>
    </location>
</feature>
<keyword evidence="5" id="KW-1185">Reference proteome</keyword>
<dbReference type="Proteomes" id="UP001604336">
    <property type="component" value="Unassembled WGS sequence"/>
</dbReference>